<reference evidence="11 12" key="2">
    <citation type="journal article" date="2013" name="PLoS ONE">
        <title>INDIGO - INtegrated Data Warehouse of MIcrobial GenOmes with Examples from the Red Sea Extremophiles.</title>
        <authorList>
            <person name="Alam I."/>
            <person name="Antunes A."/>
            <person name="Kamau A.A."/>
            <person name="Ba Alawi W."/>
            <person name="Kalkatawi M."/>
            <person name="Stingl U."/>
            <person name="Bajic V.B."/>
        </authorList>
    </citation>
    <scope>NUCLEOTIDE SEQUENCE [LARGE SCALE GENOMIC DNA]</scope>
    <source>
        <strain evidence="11 12">E1L3A</strain>
    </source>
</reference>
<organism evidence="11 12">
    <name type="scientific">Salinisphaera shabanensis E1L3A</name>
    <dbReference type="NCBI Taxonomy" id="1033802"/>
    <lineage>
        <taxon>Bacteria</taxon>
        <taxon>Pseudomonadati</taxon>
        <taxon>Pseudomonadota</taxon>
        <taxon>Gammaproteobacteria</taxon>
        <taxon>Salinisphaerales</taxon>
        <taxon>Salinisphaeraceae</taxon>
        <taxon>Salinisphaera</taxon>
    </lineage>
</organism>
<sequence>MRLLNGFINAITRLNDWIGRAVALLIFVMFAVLLLGVFYRYAIDAPRVWTTELTQFVFGFYAVMSGGYVMAHRGHVNVDLLYSALAPRVRAVLDVLTSSLFFLFVITLLYYGGTIAWESVDSMETSYSAWNPPVWPFKIAIPVAALLLLLQGIAKLVEDIAIAVGAIEPPAVASDRDSNPGETA</sequence>
<evidence type="ECO:0000256" key="2">
    <source>
        <dbReference type="ARBA" id="ARBA00022448"/>
    </source>
</evidence>
<comment type="similarity">
    <text evidence="8 9">Belongs to the TRAP transporter small permease family.</text>
</comment>
<keyword evidence="6 9" id="KW-1133">Transmembrane helix</keyword>
<accession>U2EQV6</accession>
<comment type="subunit">
    <text evidence="9">The complex comprises the extracytoplasmic solute receptor protein and the two transmembrane proteins.</text>
</comment>
<evidence type="ECO:0000256" key="8">
    <source>
        <dbReference type="ARBA" id="ARBA00038436"/>
    </source>
</evidence>
<dbReference type="GO" id="GO:0005886">
    <property type="term" value="C:plasma membrane"/>
    <property type="evidence" value="ECO:0007669"/>
    <property type="project" value="UniProtKB-SubCell"/>
</dbReference>
<comment type="subcellular location">
    <subcellularLocation>
        <location evidence="1 9">Cell inner membrane</location>
        <topology evidence="1 9">Multi-pass membrane protein</topology>
    </subcellularLocation>
</comment>
<dbReference type="eggNOG" id="COG4665">
    <property type="taxonomic scope" value="Bacteria"/>
</dbReference>
<dbReference type="EMBL" id="AFNV02000004">
    <property type="protein sequence ID" value="ERJ20125.1"/>
    <property type="molecule type" value="Genomic_DNA"/>
</dbReference>
<keyword evidence="5 9" id="KW-0812">Transmembrane</keyword>
<dbReference type="AlphaFoldDB" id="U2EQV6"/>
<gene>
    <name evidence="11" type="ORF">SSPSH_000674</name>
</gene>
<evidence type="ECO:0000256" key="1">
    <source>
        <dbReference type="ARBA" id="ARBA00004429"/>
    </source>
</evidence>
<dbReference type="GO" id="GO:0022857">
    <property type="term" value="F:transmembrane transporter activity"/>
    <property type="evidence" value="ECO:0007669"/>
    <property type="project" value="UniProtKB-UniRule"/>
</dbReference>
<evidence type="ECO:0000256" key="9">
    <source>
        <dbReference type="RuleBase" id="RU369079"/>
    </source>
</evidence>
<feature type="transmembrane region" description="Helical" evidence="9">
    <location>
        <begin position="21"/>
        <end position="41"/>
    </location>
</feature>
<dbReference type="InterPro" id="IPR055348">
    <property type="entry name" value="DctQ"/>
</dbReference>
<feature type="domain" description="Tripartite ATP-independent periplasmic transporters DctQ component" evidence="10">
    <location>
        <begin position="29"/>
        <end position="160"/>
    </location>
</feature>
<dbReference type="RefSeq" id="WP_006912203.1">
    <property type="nucleotide sequence ID" value="NZ_AFNV02000004.1"/>
</dbReference>
<evidence type="ECO:0000256" key="4">
    <source>
        <dbReference type="ARBA" id="ARBA00022519"/>
    </source>
</evidence>
<evidence type="ECO:0000313" key="12">
    <source>
        <dbReference type="Proteomes" id="UP000006242"/>
    </source>
</evidence>
<keyword evidence="7 9" id="KW-0472">Membrane</keyword>
<name>U2EQV6_9GAMM</name>
<dbReference type="OrthoDB" id="8559033at2"/>
<evidence type="ECO:0000256" key="5">
    <source>
        <dbReference type="ARBA" id="ARBA00022692"/>
    </source>
</evidence>
<dbReference type="InterPro" id="IPR007387">
    <property type="entry name" value="TRAP_DctQ"/>
</dbReference>
<feature type="transmembrane region" description="Helical" evidence="9">
    <location>
        <begin position="91"/>
        <end position="113"/>
    </location>
</feature>
<comment type="function">
    <text evidence="9">Part of the tripartite ATP-independent periplasmic (TRAP) transport system.</text>
</comment>
<proteinExistence type="inferred from homology"/>
<evidence type="ECO:0000256" key="7">
    <source>
        <dbReference type="ARBA" id="ARBA00023136"/>
    </source>
</evidence>
<evidence type="ECO:0000256" key="3">
    <source>
        <dbReference type="ARBA" id="ARBA00022475"/>
    </source>
</evidence>
<evidence type="ECO:0000256" key="6">
    <source>
        <dbReference type="ARBA" id="ARBA00022989"/>
    </source>
</evidence>
<feature type="transmembrane region" description="Helical" evidence="9">
    <location>
        <begin position="53"/>
        <end position="71"/>
    </location>
</feature>
<feature type="transmembrane region" description="Helical" evidence="9">
    <location>
        <begin position="133"/>
        <end position="150"/>
    </location>
</feature>
<dbReference type="PANTHER" id="PTHR35011:SF4">
    <property type="entry name" value="SLL1102 PROTEIN"/>
    <property type="match status" value="1"/>
</dbReference>
<protein>
    <recommendedName>
        <fullName evidence="9">TRAP transporter small permease protein</fullName>
    </recommendedName>
</protein>
<keyword evidence="4 9" id="KW-0997">Cell inner membrane</keyword>
<dbReference type="Proteomes" id="UP000006242">
    <property type="component" value="Unassembled WGS sequence"/>
</dbReference>
<dbReference type="STRING" id="1033802.SSPSH_000674"/>
<evidence type="ECO:0000259" key="10">
    <source>
        <dbReference type="Pfam" id="PF04290"/>
    </source>
</evidence>
<comment type="caution">
    <text evidence="11">The sequence shown here is derived from an EMBL/GenBank/DDBJ whole genome shotgun (WGS) entry which is preliminary data.</text>
</comment>
<keyword evidence="12" id="KW-1185">Reference proteome</keyword>
<evidence type="ECO:0000313" key="11">
    <source>
        <dbReference type="EMBL" id="ERJ20125.1"/>
    </source>
</evidence>
<dbReference type="PANTHER" id="PTHR35011">
    <property type="entry name" value="2,3-DIKETO-L-GULONATE TRAP TRANSPORTER SMALL PERMEASE PROTEIN YIAM"/>
    <property type="match status" value="1"/>
</dbReference>
<dbReference type="Pfam" id="PF04290">
    <property type="entry name" value="DctQ"/>
    <property type="match status" value="1"/>
</dbReference>
<keyword evidence="3" id="KW-1003">Cell membrane</keyword>
<reference evidence="11 12" key="1">
    <citation type="journal article" date="2011" name="J. Bacteriol.">
        <title>Genome sequence of Salinisphaera shabanensis, a gammaproteobacterium from the harsh, variable environment of the brine-seawater interface of the Shaban Deep in the Red Sea.</title>
        <authorList>
            <person name="Antunes A."/>
            <person name="Alam I."/>
            <person name="Bajic V.B."/>
            <person name="Stingl U."/>
        </authorList>
    </citation>
    <scope>NUCLEOTIDE SEQUENCE [LARGE SCALE GENOMIC DNA]</scope>
    <source>
        <strain evidence="11 12">E1L3A</strain>
    </source>
</reference>
<keyword evidence="2 9" id="KW-0813">Transport</keyword>